<dbReference type="Proteomes" id="UP000298030">
    <property type="component" value="Unassembled WGS sequence"/>
</dbReference>
<sequence>MMREGGGWRGPRFRLSIRRRLDDARIVWGAKKRGCTAMAQGFLPVAPVDSPVHCGGEAPGADLPGGTTTTVVQSKLRCPRYKQGIEPKSH</sequence>
<accession>A0A4Y7SH96</accession>
<comment type="caution">
    <text evidence="1">The sequence shown here is derived from an EMBL/GenBank/DDBJ whole genome shotgun (WGS) entry which is preliminary data.</text>
</comment>
<dbReference type="EMBL" id="QPFP01000120">
    <property type="protein sequence ID" value="TEB21132.1"/>
    <property type="molecule type" value="Genomic_DNA"/>
</dbReference>
<gene>
    <name evidence="1" type="ORF">FA13DRAFT_165276</name>
</gene>
<organism evidence="1 2">
    <name type="scientific">Coprinellus micaceus</name>
    <name type="common">Glistening ink-cap mushroom</name>
    <name type="synonym">Coprinus micaceus</name>
    <dbReference type="NCBI Taxonomy" id="71717"/>
    <lineage>
        <taxon>Eukaryota</taxon>
        <taxon>Fungi</taxon>
        <taxon>Dikarya</taxon>
        <taxon>Basidiomycota</taxon>
        <taxon>Agaricomycotina</taxon>
        <taxon>Agaricomycetes</taxon>
        <taxon>Agaricomycetidae</taxon>
        <taxon>Agaricales</taxon>
        <taxon>Agaricineae</taxon>
        <taxon>Psathyrellaceae</taxon>
        <taxon>Coprinellus</taxon>
    </lineage>
</organism>
<keyword evidence="2" id="KW-1185">Reference proteome</keyword>
<dbReference type="AlphaFoldDB" id="A0A4Y7SH96"/>
<proteinExistence type="predicted"/>
<protein>
    <submittedName>
        <fullName evidence="1">Uncharacterized protein</fullName>
    </submittedName>
</protein>
<evidence type="ECO:0000313" key="1">
    <source>
        <dbReference type="EMBL" id="TEB21132.1"/>
    </source>
</evidence>
<reference evidence="1 2" key="1">
    <citation type="journal article" date="2019" name="Nat. Ecol. Evol.">
        <title>Megaphylogeny resolves global patterns of mushroom evolution.</title>
        <authorList>
            <person name="Varga T."/>
            <person name="Krizsan K."/>
            <person name="Foldi C."/>
            <person name="Dima B."/>
            <person name="Sanchez-Garcia M."/>
            <person name="Sanchez-Ramirez S."/>
            <person name="Szollosi G.J."/>
            <person name="Szarkandi J.G."/>
            <person name="Papp V."/>
            <person name="Albert L."/>
            <person name="Andreopoulos W."/>
            <person name="Angelini C."/>
            <person name="Antonin V."/>
            <person name="Barry K.W."/>
            <person name="Bougher N.L."/>
            <person name="Buchanan P."/>
            <person name="Buyck B."/>
            <person name="Bense V."/>
            <person name="Catcheside P."/>
            <person name="Chovatia M."/>
            <person name="Cooper J."/>
            <person name="Damon W."/>
            <person name="Desjardin D."/>
            <person name="Finy P."/>
            <person name="Geml J."/>
            <person name="Haridas S."/>
            <person name="Hughes K."/>
            <person name="Justo A."/>
            <person name="Karasinski D."/>
            <person name="Kautmanova I."/>
            <person name="Kiss B."/>
            <person name="Kocsube S."/>
            <person name="Kotiranta H."/>
            <person name="LaButti K.M."/>
            <person name="Lechner B.E."/>
            <person name="Liimatainen K."/>
            <person name="Lipzen A."/>
            <person name="Lukacs Z."/>
            <person name="Mihaltcheva S."/>
            <person name="Morgado L.N."/>
            <person name="Niskanen T."/>
            <person name="Noordeloos M.E."/>
            <person name="Ohm R.A."/>
            <person name="Ortiz-Santana B."/>
            <person name="Ovrebo C."/>
            <person name="Racz N."/>
            <person name="Riley R."/>
            <person name="Savchenko A."/>
            <person name="Shiryaev A."/>
            <person name="Soop K."/>
            <person name="Spirin V."/>
            <person name="Szebenyi C."/>
            <person name="Tomsovsky M."/>
            <person name="Tulloss R.E."/>
            <person name="Uehling J."/>
            <person name="Grigoriev I.V."/>
            <person name="Vagvolgyi C."/>
            <person name="Papp T."/>
            <person name="Martin F.M."/>
            <person name="Miettinen O."/>
            <person name="Hibbett D.S."/>
            <person name="Nagy L.G."/>
        </authorList>
    </citation>
    <scope>NUCLEOTIDE SEQUENCE [LARGE SCALE GENOMIC DNA]</scope>
    <source>
        <strain evidence="1 2">FP101781</strain>
    </source>
</reference>
<name>A0A4Y7SH96_COPMI</name>
<evidence type="ECO:0000313" key="2">
    <source>
        <dbReference type="Proteomes" id="UP000298030"/>
    </source>
</evidence>